<evidence type="ECO:0000256" key="1">
    <source>
        <dbReference type="SAM" id="Phobius"/>
    </source>
</evidence>
<dbReference type="RefSeq" id="WP_046386611.1">
    <property type="nucleotide sequence ID" value="NZ_BMUB01000004.1"/>
</dbReference>
<sequence>MTVRTAPRRTAGLLPLLLDLVLPLGVYYGLRLAGVDQWWSLLWSAAVPAATVVVRLIRTRRVDFLALLILSMIGLGLLLSTLTGDPRTLLVREAWTGMLGGLIGVWLLASVGYGRPALMVLFRSFVQVKAGEDGLRAWEGRWHQDAAFRRGLRVLTTVWGAASLLNALAQLVFAHLLPVDAAPAAMQACWPVIAVPLFLFHLAYTKRQGLRA</sequence>
<reference evidence="4" key="4">
    <citation type="submission" date="2016-08" db="EMBL/GenBank/DDBJ databases">
        <title>Sequencing, assembly and comparative genomics of S. aureofaciens ATCC 10762.</title>
        <authorList>
            <person name="Gradnigo J.S."/>
            <person name="Johnson N."/>
            <person name="Somerville G.A."/>
        </authorList>
    </citation>
    <scope>NUCLEOTIDE SEQUENCE [LARGE SCALE GENOMIC DNA]</scope>
    <source>
        <strain evidence="4">ATCC 10762 / DSM 40127 / CCM 3239 / JCM 4008 / LMG 5968 / NBRC 12843 / NCIMB 8234 / A-377</strain>
    </source>
</reference>
<dbReference type="EMBL" id="JPRF03000023">
    <property type="protein sequence ID" value="OEV36786.1"/>
    <property type="molecule type" value="Genomic_DNA"/>
</dbReference>
<evidence type="ECO:0000313" key="4">
    <source>
        <dbReference type="Proteomes" id="UP000037395"/>
    </source>
</evidence>
<reference evidence="3 4" key="2">
    <citation type="submission" date="2014-07" db="EMBL/GenBank/DDBJ databases">
        <authorList>
            <person name="Zhang J.E."/>
            <person name="Yang H."/>
            <person name="Guo J."/>
            <person name="Deng Z."/>
            <person name="Luo H."/>
            <person name="Luo M."/>
            <person name="Zhao B."/>
        </authorList>
    </citation>
    <scope>NUCLEOTIDE SEQUENCE [LARGE SCALE GENOMIC DNA]</scope>
    <source>
        <strain evidence="3">ATCC 10762</strain>
        <strain evidence="4">ATCC 10762 / DSM 40127 / CCM 3239 / JCM 4008 / LMG 5968 / NBRC 12843 / NCIMB 8234 / A-377</strain>
    </source>
</reference>
<dbReference type="NCBIfam" id="NF041646">
    <property type="entry name" value="VC0807_fam"/>
    <property type="match status" value="1"/>
</dbReference>
<keyword evidence="1" id="KW-0472">Membrane</keyword>
<dbReference type="AlphaFoldDB" id="A0A1E7N7W2"/>
<gene>
    <name evidence="2" type="ORF">GCM10010502_21940</name>
    <name evidence="3" type="ORF">HS99_0027665</name>
</gene>
<dbReference type="OrthoDB" id="3781030at2"/>
<reference evidence="3" key="3">
    <citation type="submission" date="2016-08" db="EMBL/GenBank/DDBJ databases">
        <title>Sequencing, Assembly and Comparative Genomics of S. aureofaciens ATCC 10762.</title>
        <authorList>
            <person name="Gradnigo J.S."/>
            <person name="Johnson N."/>
            <person name="Somerville G.A."/>
        </authorList>
    </citation>
    <scope>NUCLEOTIDE SEQUENCE [LARGE SCALE GENOMIC DNA]</scope>
    <source>
        <strain evidence="3">ATCC 10762</strain>
    </source>
</reference>
<proteinExistence type="predicted"/>
<feature type="transmembrane region" description="Helical" evidence="1">
    <location>
        <begin position="94"/>
        <end position="114"/>
    </location>
</feature>
<feature type="transmembrane region" description="Helical" evidence="1">
    <location>
        <begin position="38"/>
        <end position="57"/>
    </location>
</feature>
<comment type="caution">
    <text evidence="3">The sequence shown here is derived from an EMBL/GenBank/DDBJ whole genome shotgun (WGS) entry which is preliminary data.</text>
</comment>
<keyword evidence="1" id="KW-0812">Transmembrane</keyword>
<evidence type="ECO:0000313" key="3">
    <source>
        <dbReference type="EMBL" id="OEV36786.1"/>
    </source>
</evidence>
<feature type="transmembrane region" description="Helical" evidence="1">
    <location>
        <begin position="12"/>
        <end position="32"/>
    </location>
</feature>
<name>A0A1E7N7W2_KITAU</name>
<dbReference type="Proteomes" id="UP000037395">
    <property type="component" value="Unassembled WGS sequence"/>
</dbReference>
<dbReference type="Proteomes" id="UP000610124">
    <property type="component" value="Unassembled WGS sequence"/>
</dbReference>
<dbReference type="EMBL" id="BMUB01000004">
    <property type="protein sequence ID" value="GGU70079.1"/>
    <property type="molecule type" value="Genomic_DNA"/>
</dbReference>
<accession>A0A1E7N7W2</accession>
<reference evidence="2" key="1">
    <citation type="journal article" date="2014" name="Int. J. Syst. Evol. Microbiol.">
        <title>Complete genome sequence of Corynebacterium casei LMG S-19264T (=DSM 44701T), isolated from a smear-ripened cheese.</title>
        <authorList>
            <consortium name="US DOE Joint Genome Institute (JGI-PGF)"/>
            <person name="Walter F."/>
            <person name="Albersmeier A."/>
            <person name="Kalinowski J."/>
            <person name="Ruckert C."/>
        </authorList>
    </citation>
    <scope>NUCLEOTIDE SEQUENCE</scope>
    <source>
        <strain evidence="2">JCM 4434</strain>
    </source>
</reference>
<reference evidence="2" key="5">
    <citation type="submission" date="2020-09" db="EMBL/GenBank/DDBJ databases">
        <authorList>
            <person name="Sun Q."/>
            <person name="Ohkuma M."/>
        </authorList>
    </citation>
    <scope>NUCLEOTIDE SEQUENCE</scope>
    <source>
        <strain evidence="2">JCM 4434</strain>
    </source>
</reference>
<feature type="transmembrane region" description="Helical" evidence="1">
    <location>
        <begin position="184"/>
        <end position="204"/>
    </location>
</feature>
<feature type="transmembrane region" description="Helical" evidence="1">
    <location>
        <begin position="64"/>
        <end position="82"/>
    </location>
</feature>
<feature type="transmembrane region" description="Helical" evidence="1">
    <location>
        <begin position="158"/>
        <end position="178"/>
    </location>
</feature>
<evidence type="ECO:0000313" key="2">
    <source>
        <dbReference type="EMBL" id="GGU70079.1"/>
    </source>
</evidence>
<keyword evidence="1" id="KW-1133">Transmembrane helix</keyword>
<evidence type="ECO:0008006" key="5">
    <source>
        <dbReference type="Google" id="ProtNLM"/>
    </source>
</evidence>
<protein>
    <recommendedName>
        <fullName evidence="5">DUF3159 domain-containing protein</fullName>
    </recommendedName>
</protein>
<keyword evidence="4" id="KW-1185">Reference proteome</keyword>
<accession>A0A8H9HKW4</accession>
<dbReference type="GeneID" id="97485326"/>
<organism evidence="3 4">
    <name type="scientific">Kitasatospora aureofaciens</name>
    <name type="common">Streptomyces aureofaciens</name>
    <dbReference type="NCBI Taxonomy" id="1894"/>
    <lineage>
        <taxon>Bacteria</taxon>
        <taxon>Bacillati</taxon>
        <taxon>Actinomycetota</taxon>
        <taxon>Actinomycetes</taxon>
        <taxon>Kitasatosporales</taxon>
        <taxon>Streptomycetaceae</taxon>
        <taxon>Kitasatospora</taxon>
    </lineage>
</organism>
<dbReference type="KEGG" id="kau:B6264_29345"/>